<dbReference type="InterPro" id="IPR000757">
    <property type="entry name" value="Beta-glucanase-like"/>
</dbReference>
<dbReference type="AlphaFoldDB" id="A0A1I7E7Z4"/>
<dbReference type="Proteomes" id="UP000199673">
    <property type="component" value="Unassembled WGS sequence"/>
</dbReference>
<evidence type="ECO:0000259" key="2">
    <source>
        <dbReference type="PROSITE" id="PS51762"/>
    </source>
</evidence>
<dbReference type="Pfam" id="PF00722">
    <property type="entry name" value="Glyco_hydro_16"/>
    <property type="match status" value="1"/>
</dbReference>
<dbReference type="PROSITE" id="PS51762">
    <property type="entry name" value="GH16_2"/>
    <property type="match status" value="1"/>
</dbReference>
<dbReference type="InterPro" id="IPR050546">
    <property type="entry name" value="Glycosyl_Hydrlase_16"/>
</dbReference>
<dbReference type="PANTHER" id="PTHR10963:SF55">
    <property type="entry name" value="GLYCOSIDE HYDROLASE FAMILY 16 PROTEIN"/>
    <property type="match status" value="1"/>
</dbReference>
<evidence type="ECO:0000256" key="1">
    <source>
        <dbReference type="ARBA" id="ARBA00006865"/>
    </source>
</evidence>
<comment type="similarity">
    <text evidence="1">Belongs to the glycosyl hydrolase 16 family.</text>
</comment>
<organism evidence="3 4">
    <name type="scientific">Algoriphagus locisalis</name>
    <dbReference type="NCBI Taxonomy" id="305507"/>
    <lineage>
        <taxon>Bacteria</taxon>
        <taxon>Pseudomonadati</taxon>
        <taxon>Bacteroidota</taxon>
        <taxon>Cytophagia</taxon>
        <taxon>Cytophagales</taxon>
        <taxon>Cyclobacteriaceae</taxon>
        <taxon>Algoriphagus</taxon>
    </lineage>
</organism>
<dbReference type="EMBL" id="FPBF01000012">
    <property type="protein sequence ID" value="SFU20051.1"/>
    <property type="molecule type" value="Genomic_DNA"/>
</dbReference>
<keyword evidence="4" id="KW-1185">Reference proteome</keyword>
<gene>
    <name evidence="3" type="ORF">SAMN04489724_0223</name>
</gene>
<feature type="domain" description="GH16" evidence="2">
    <location>
        <begin position="40"/>
        <end position="287"/>
    </location>
</feature>
<sequence>MKYSIFSFLILSMTLGSCKSMKENGSNAAELEGYNLIWSEEFDKEGVPDEKFWSHEEGFQRNNEMQWYQSANASVRDGLLVIEGRREHVKNPTFESNSKDWRKSREYAEYTSSSINTRGKFEFQYGIVEVKAKIDTASGMWPAIWTLGVSKPWPANGEIDIMEYYMVKGQSTILANAAWAHAQKRAEWDEAKIPFADFLAKDPEWPSKFHTWKMDWTAEYIKIYLDGELLNEVDLSQTTNPDGFNPFQQPHYLLLNLALGSNGGNLENTNFPRHYQVDYVRVYQKIQ</sequence>
<dbReference type="GO" id="GO:0004553">
    <property type="term" value="F:hydrolase activity, hydrolyzing O-glycosyl compounds"/>
    <property type="evidence" value="ECO:0007669"/>
    <property type="project" value="InterPro"/>
</dbReference>
<dbReference type="Gene3D" id="2.60.120.200">
    <property type="match status" value="1"/>
</dbReference>
<evidence type="ECO:0000313" key="3">
    <source>
        <dbReference type="EMBL" id="SFU20051.1"/>
    </source>
</evidence>
<dbReference type="InterPro" id="IPR013320">
    <property type="entry name" value="ConA-like_dom_sf"/>
</dbReference>
<dbReference type="SUPFAM" id="SSF49899">
    <property type="entry name" value="Concanavalin A-like lectins/glucanases"/>
    <property type="match status" value="1"/>
</dbReference>
<dbReference type="CDD" id="cd08023">
    <property type="entry name" value="GH16_laminarinase_like"/>
    <property type="match status" value="1"/>
</dbReference>
<evidence type="ECO:0000313" key="4">
    <source>
        <dbReference type="Proteomes" id="UP000199673"/>
    </source>
</evidence>
<name>A0A1I7E7Z4_9BACT</name>
<dbReference type="RefSeq" id="WP_091698318.1">
    <property type="nucleotide sequence ID" value="NZ_FPBF01000012.1"/>
</dbReference>
<proteinExistence type="inferred from homology"/>
<accession>A0A1I7E7Z4</accession>
<dbReference type="PANTHER" id="PTHR10963">
    <property type="entry name" value="GLYCOSYL HYDROLASE-RELATED"/>
    <property type="match status" value="1"/>
</dbReference>
<protein>
    <submittedName>
        <fullName evidence="3">Glycosyl hydrolases family 16</fullName>
    </submittedName>
</protein>
<reference evidence="4" key="1">
    <citation type="submission" date="2016-10" db="EMBL/GenBank/DDBJ databases">
        <authorList>
            <person name="Varghese N."/>
            <person name="Submissions S."/>
        </authorList>
    </citation>
    <scope>NUCLEOTIDE SEQUENCE [LARGE SCALE GENOMIC DNA]</scope>
    <source>
        <strain evidence="4">DSM 23445</strain>
    </source>
</reference>
<dbReference type="OrthoDB" id="9776255at2"/>
<dbReference type="PROSITE" id="PS51257">
    <property type="entry name" value="PROKAR_LIPOPROTEIN"/>
    <property type="match status" value="1"/>
</dbReference>
<keyword evidence="3" id="KW-0378">Hydrolase</keyword>
<dbReference type="STRING" id="305507.SAMN04489724_0223"/>
<dbReference type="GO" id="GO:0005975">
    <property type="term" value="P:carbohydrate metabolic process"/>
    <property type="evidence" value="ECO:0007669"/>
    <property type="project" value="InterPro"/>
</dbReference>